<protein>
    <submittedName>
        <fullName evidence="3">Uncharacterized protein</fullName>
    </submittedName>
</protein>
<dbReference type="Proteomes" id="UP001177023">
    <property type="component" value="Unassembled WGS sequence"/>
</dbReference>
<gene>
    <name evidence="3" type="ORF">MSPICULIGERA_LOCUS19872</name>
</gene>
<reference evidence="3" key="1">
    <citation type="submission" date="2023-06" db="EMBL/GenBank/DDBJ databases">
        <authorList>
            <person name="Delattre M."/>
        </authorList>
    </citation>
    <scope>NUCLEOTIDE SEQUENCE</scope>
    <source>
        <strain evidence="3">AF72</strain>
    </source>
</reference>
<evidence type="ECO:0000313" key="4">
    <source>
        <dbReference type="Proteomes" id="UP001177023"/>
    </source>
</evidence>
<keyword evidence="4" id="KW-1185">Reference proteome</keyword>
<feature type="region of interest" description="Disordered" evidence="1">
    <location>
        <begin position="28"/>
        <end position="48"/>
    </location>
</feature>
<feature type="chain" id="PRO_5041217871" evidence="2">
    <location>
        <begin position="18"/>
        <end position="139"/>
    </location>
</feature>
<evidence type="ECO:0000313" key="3">
    <source>
        <dbReference type="EMBL" id="CAJ0581717.1"/>
    </source>
</evidence>
<feature type="non-terminal residue" evidence="3">
    <location>
        <position position="139"/>
    </location>
</feature>
<feature type="signal peptide" evidence="2">
    <location>
        <begin position="1"/>
        <end position="17"/>
    </location>
</feature>
<proteinExistence type="predicted"/>
<evidence type="ECO:0000256" key="2">
    <source>
        <dbReference type="SAM" id="SignalP"/>
    </source>
</evidence>
<evidence type="ECO:0000256" key="1">
    <source>
        <dbReference type="SAM" id="MobiDB-lite"/>
    </source>
</evidence>
<dbReference type="AlphaFoldDB" id="A0AA36G6T3"/>
<name>A0AA36G6T3_9BILA</name>
<comment type="caution">
    <text evidence="3">The sequence shown here is derived from an EMBL/GenBank/DDBJ whole genome shotgun (WGS) entry which is preliminary data.</text>
</comment>
<sequence length="139" mass="15138">MLNALAVSAALCVMALAGDTREQPIGEMESQWRSMQKRDPGPSYDMYDPTSLFKRNTGNWEKRYYALDTLGGIGLGKRSAAAPKSLKLRLRPAYDGGRFKKSAYNAYSLDSLGGMGLGKRDSSRGELQYFDSLGGIGLG</sequence>
<organism evidence="3 4">
    <name type="scientific">Mesorhabditis spiculigera</name>
    <dbReference type="NCBI Taxonomy" id="96644"/>
    <lineage>
        <taxon>Eukaryota</taxon>
        <taxon>Metazoa</taxon>
        <taxon>Ecdysozoa</taxon>
        <taxon>Nematoda</taxon>
        <taxon>Chromadorea</taxon>
        <taxon>Rhabditida</taxon>
        <taxon>Rhabditina</taxon>
        <taxon>Rhabditomorpha</taxon>
        <taxon>Rhabditoidea</taxon>
        <taxon>Rhabditidae</taxon>
        <taxon>Mesorhabditinae</taxon>
        <taxon>Mesorhabditis</taxon>
    </lineage>
</organism>
<dbReference type="EMBL" id="CATQJA010002663">
    <property type="protein sequence ID" value="CAJ0581717.1"/>
    <property type="molecule type" value="Genomic_DNA"/>
</dbReference>
<accession>A0AA36G6T3</accession>
<keyword evidence="2" id="KW-0732">Signal</keyword>